<protein>
    <submittedName>
        <fullName evidence="1">Uncharacterized protein</fullName>
    </submittedName>
</protein>
<feature type="non-terminal residue" evidence="1">
    <location>
        <position position="86"/>
    </location>
</feature>
<gene>
    <name evidence="1" type="primary">Nfu_g_1_004591</name>
</gene>
<accession>A0A1A8MLV7</accession>
<reference evidence="1" key="2">
    <citation type="submission" date="2016-06" db="EMBL/GenBank/DDBJ databases">
        <title>The genome of a short-lived fish provides insights into sex chromosome evolution and the genetic control of aging.</title>
        <authorList>
            <person name="Reichwald K."/>
            <person name="Felder M."/>
            <person name="Petzold A."/>
            <person name="Koch P."/>
            <person name="Groth M."/>
            <person name="Platzer M."/>
        </authorList>
    </citation>
    <scope>NUCLEOTIDE SEQUENCE</scope>
    <source>
        <tissue evidence="1">Brain</tissue>
    </source>
</reference>
<sequence>DHSQHISAHATVYNAACGRIFAVSDAADIDISLNEGKMMSNEVINFNRQVAIKATFHIFELGFNNGRACCDAGAVEVRDHYSCPEW</sequence>
<reference evidence="1" key="1">
    <citation type="submission" date="2016-05" db="EMBL/GenBank/DDBJ databases">
        <authorList>
            <person name="Lavstsen T."/>
            <person name="Jespersen J.S."/>
        </authorList>
    </citation>
    <scope>NUCLEOTIDE SEQUENCE</scope>
    <source>
        <tissue evidence="1">Brain</tissue>
    </source>
</reference>
<evidence type="ECO:0000313" key="1">
    <source>
        <dbReference type="EMBL" id="SBR57551.1"/>
    </source>
</evidence>
<organism evidence="1">
    <name type="scientific">Nothobranchius pienaari</name>
    <dbReference type="NCBI Taxonomy" id="704102"/>
    <lineage>
        <taxon>Eukaryota</taxon>
        <taxon>Metazoa</taxon>
        <taxon>Chordata</taxon>
        <taxon>Craniata</taxon>
        <taxon>Vertebrata</taxon>
        <taxon>Euteleostomi</taxon>
        <taxon>Actinopterygii</taxon>
        <taxon>Neopterygii</taxon>
        <taxon>Teleostei</taxon>
        <taxon>Neoteleostei</taxon>
        <taxon>Acanthomorphata</taxon>
        <taxon>Ovalentaria</taxon>
        <taxon>Atherinomorphae</taxon>
        <taxon>Cyprinodontiformes</taxon>
        <taxon>Nothobranchiidae</taxon>
        <taxon>Nothobranchius</taxon>
    </lineage>
</organism>
<feature type="non-terminal residue" evidence="1">
    <location>
        <position position="1"/>
    </location>
</feature>
<name>A0A1A8MLV7_9TELE</name>
<dbReference type="AlphaFoldDB" id="A0A1A8MLV7"/>
<proteinExistence type="predicted"/>
<dbReference type="EMBL" id="HAEF01016392">
    <property type="protein sequence ID" value="SBR57551.1"/>
    <property type="molecule type" value="Transcribed_RNA"/>
</dbReference>